<proteinExistence type="predicted"/>
<dbReference type="InterPro" id="IPR033138">
    <property type="entry name" value="Cu_oxidase_CS"/>
</dbReference>
<dbReference type="Pfam" id="PF24981">
    <property type="entry name" value="Beta-prop_ATRN-LZTR1"/>
    <property type="match status" value="1"/>
</dbReference>
<feature type="domain" description="Attractin/MKLN-like beta-propeller" evidence="6">
    <location>
        <begin position="168"/>
        <end position="401"/>
    </location>
</feature>
<dbReference type="GO" id="GO:0016491">
    <property type="term" value="F:oxidoreductase activity"/>
    <property type="evidence" value="ECO:0007669"/>
    <property type="project" value="InterPro"/>
</dbReference>
<dbReference type="GO" id="GO:0005507">
    <property type="term" value="F:copper ion binding"/>
    <property type="evidence" value="ECO:0007669"/>
    <property type="project" value="InterPro"/>
</dbReference>
<dbReference type="InterPro" id="IPR037293">
    <property type="entry name" value="Gal_Oxidase_central_sf"/>
</dbReference>
<dbReference type="Gene3D" id="2.120.10.80">
    <property type="entry name" value="Kelch-type beta propeller"/>
    <property type="match status" value="1"/>
</dbReference>
<evidence type="ECO:0000256" key="1">
    <source>
        <dbReference type="ARBA" id="ARBA00022441"/>
    </source>
</evidence>
<evidence type="ECO:0000313" key="8">
    <source>
        <dbReference type="Proteomes" id="UP000663891"/>
    </source>
</evidence>
<keyword evidence="4" id="KW-0732">Signal</keyword>
<dbReference type="InterPro" id="IPR015915">
    <property type="entry name" value="Kelch-typ_b-propeller"/>
</dbReference>
<gene>
    <name evidence="7" type="ORF">VCS650_LOCUS36677</name>
</gene>
<dbReference type="SUPFAM" id="SSF50969">
    <property type="entry name" value="YVTN repeat-like/Quinoprotein amine dehydrogenase"/>
    <property type="match status" value="1"/>
</dbReference>
<keyword evidence="1" id="KW-0880">Kelch repeat</keyword>
<name>A0A815LH49_9BILA</name>
<feature type="chain" id="PRO_5032530898" evidence="4">
    <location>
        <begin position="19"/>
        <end position="696"/>
    </location>
</feature>
<dbReference type="SMART" id="SM00612">
    <property type="entry name" value="Kelch"/>
    <property type="match status" value="6"/>
</dbReference>
<evidence type="ECO:0000256" key="2">
    <source>
        <dbReference type="ARBA" id="ARBA00022723"/>
    </source>
</evidence>
<dbReference type="SUPFAM" id="SSF117281">
    <property type="entry name" value="Kelch motif"/>
    <property type="match status" value="1"/>
</dbReference>
<dbReference type="SUPFAM" id="SSF49503">
    <property type="entry name" value="Cupredoxins"/>
    <property type="match status" value="1"/>
</dbReference>
<dbReference type="OrthoDB" id="45365at2759"/>
<dbReference type="InterPro" id="IPR002355">
    <property type="entry name" value="Cu_oxidase_Cu_BS"/>
</dbReference>
<dbReference type="Gene3D" id="2.60.40.420">
    <property type="entry name" value="Cupredoxins - blue copper proteins"/>
    <property type="match status" value="1"/>
</dbReference>
<dbReference type="Pfam" id="PF07731">
    <property type="entry name" value="Cu-oxidase_2"/>
    <property type="match status" value="1"/>
</dbReference>
<evidence type="ECO:0000256" key="4">
    <source>
        <dbReference type="SAM" id="SignalP"/>
    </source>
</evidence>
<dbReference type="AlphaFoldDB" id="A0A815LH49"/>
<dbReference type="Proteomes" id="UP000663891">
    <property type="component" value="Unassembled WGS sequence"/>
</dbReference>
<dbReference type="InterPro" id="IPR008972">
    <property type="entry name" value="Cupredoxin"/>
</dbReference>
<protein>
    <submittedName>
        <fullName evidence="7">Uncharacterized protein</fullName>
    </submittedName>
</protein>
<evidence type="ECO:0000313" key="7">
    <source>
        <dbReference type="EMBL" id="CAF1404161.1"/>
    </source>
</evidence>
<dbReference type="InterPro" id="IPR006652">
    <property type="entry name" value="Kelch_1"/>
</dbReference>
<reference evidence="7" key="1">
    <citation type="submission" date="2021-02" db="EMBL/GenBank/DDBJ databases">
        <authorList>
            <person name="Nowell W R."/>
        </authorList>
    </citation>
    <scope>NUCLEOTIDE SEQUENCE</scope>
</reference>
<evidence type="ECO:0000259" key="5">
    <source>
        <dbReference type="Pfam" id="PF07731"/>
    </source>
</evidence>
<keyword evidence="3" id="KW-0677">Repeat</keyword>
<dbReference type="InterPro" id="IPR011706">
    <property type="entry name" value="Cu-oxidase_C"/>
</dbReference>
<dbReference type="EMBL" id="CAJNON010000920">
    <property type="protein sequence ID" value="CAF1404161.1"/>
    <property type="molecule type" value="Genomic_DNA"/>
</dbReference>
<sequence length="696" mass="76398">MQLLVALFLAIFILCLKGKTAYTANLSRNKKDNDIKLASSTSNCSVSQCNVFSNDKNIYISLSTPYFDYRTLNDSSYCAPNIPCSILEPCNNVTYECASSTSVCIINSCCSPQAVCLLLSLTNLYKSGWSNGSSIDTARDSHTASILTNGNILITGGYNNSVLSSAQVYNLANETWTNTGNMNSVRYHHTESILKNGKVLVTGGNNGTNQLNSAELYDLSTQTWMLINSMKAAREFHTATTLTNGKVLVTGGYNNGIIQFNAELYDPLTGNWTFTGSMNTRRSYHSASVLKNGKVLVTGGYDGTSILNAAELYDPSTGNWTMTGNINHERYSHRASVLLDGNVLISGGNDGENILKSAELYDTSKGTWTLINDMNTAREYHTITILADGKVLVIGGHNGIVYLNSVELYDPSSKTWTMTYNMNTPRIRHTASLLPNGKVLVTGPSYSASLATPTLQNTVTPIDTNILAARPFYQNTTEIPNATYYLGLIIVFNTSTNGINYAYLNNVTYSSDANYMSMTPAPTQGITSDEYAPLLHQMVTKPNNLSIPSPRIEPGSSLPTIQSDGYGHYLVPYEAVVDIFLNNTDTGEHPFHLHGHKFWIIATSDYPNAEFLYAGNYIQRDTVSVPALGWAKIRYVANKPGAWLFHCHIEWHMSAGLALVFITSPEQLLADRYTVSSDAQQLCQALQKFNKKQNSK</sequence>
<accession>A0A815LH49</accession>
<dbReference type="Gene3D" id="2.130.10.80">
    <property type="entry name" value="Galactose oxidase/kelch, beta-propeller"/>
    <property type="match status" value="2"/>
</dbReference>
<evidence type="ECO:0000256" key="3">
    <source>
        <dbReference type="ARBA" id="ARBA00022737"/>
    </source>
</evidence>
<feature type="signal peptide" evidence="4">
    <location>
        <begin position="1"/>
        <end position="18"/>
    </location>
</feature>
<dbReference type="PROSITE" id="PS00080">
    <property type="entry name" value="MULTICOPPER_OXIDASE2"/>
    <property type="match status" value="1"/>
</dbReference>
<feature type="domain" description="Plastocyanin-like" evidence="5">
    <location>
        <begin position="568"/>
        <end position="666"/>
    </location>
</feature>
<keyword evidence="2" id="KW-0479">Metal-binding</keyword>
<dbReference type="PROSITE" id="PS00079">
    <property type="entry name" value="MULTICOPPER_OXIDASE1"/>
    <property type="match status" value="1"/>
</dbReference>
<dbReference type="PANTHER" id="PTHR45632">
    <property type="entry name" value="LD33804P"/>
    <property type="match status" value="1"/>
</dbReference>
<evidence type="ECO:0000259" key="6">
    <source>
        <dbReference type="Pfam" id="PF24981"/>
    </source>
</evidence>
<comment type="caution">
    <text evidence="7">The sequence shown here is derived from an EMBL/GenBank/DDBJ whole genome shotgun (WGS) entry which is preliminary data.</text>
</comment>
<dbReference type="InterPro" id="IPR011044">
    <property type="entry name" value="Quino_amine_DH_bsu"/>
</dbReference>
<dbReference type="InterPro" id="IPR056737">
    <property type="entry name" value="Beta-prop_ATRN-MKLN-like"/>
</dbReference>
<organism evidence="7 8">
    <name type="scientific">Adineta steineri</name>
    <dbReference type="NCBI Taxonomy" id="433720"/>
    <lineage>
        <taxon>Eukaryota</taxon>
        <taxon>Metazoa</taxon>
        <taxon>Spiralia</taxon>
        <taxon>Gnathifera</taxon>
        <taxon>Rotifera</taxon>
        <taxon>Eurotatoria</taxon>
        <taxon>Bdelloidea</taxon>
        <taxon>Adinetida</taxon>
        <taxon>Adinetidae</taxon>
        <taxon>Adineta</taxon>
    </lineage>
</organism>
<dbReference type="PANTHER" id="PTHR45632:SF26">
    <property type="entry name" value="BTB DOMAIN-CONTAINING PROTEIN"/>
    <property type="match status" value="1"/>
</dbReference>